<dbReference type="AlphaFoldDB" id="A0A9D4KVL8"/>
<gene>
    <name evidence="1" type="ORF">DPMN_088821</name>
</gene>
<sequence length="87" mass="9911">MWKLFQKCVRNSEKAAELVQSFSVEAYVLTGKYERPMSIFLSLEIESKELNFPPKALNPAKTLICVLLMYPFDRQDALPELTASGKP</sequence>
<reference evidence="1" key="1">
    <citation type="journal article" date="2019" name="bioRxiv">
        <title>The Genome of the Zebra Mussel, Dreissena polymorpha: A Resource for Invasive Species Research.</title>
        <authorList>
            <person name="McCartney M.A."/>
            <person name="Auch B."/>
            <person name="Kono T."/>
            <person name="Mallez S."/>
            <person name="Zhang Y."/>
            <person name="Obille A."/>
            <person name="Becker A."/>
            <person name="Abrahante J.E."/>
            <person name="Garbe J."/>
            <person name="Badalamenti J.P."/>
            <person name="Herman A."/>
            <person name="Mangelson H."/>
            <person name="Liachko I."/>
            <person name="Sullivan S."/>
            <person name="Sone E.D."/>
            <person name="Koren S."/>
            <person name="Silverstein K.A.T."/>
            <person name="Beckman K.B."/>
            <person name="Gohl D.M."/>
        </authorList>
    </citation>
    <scope>NUCLEOTIDE SEQUENCE</scope>
    <source>
        <strain evidence="1">Duluth1</strain>
        <tissue evidence="1">Whole animal</tissue>
    </source>
</reference>
<name>A0A9D4KVL8_DREPO</name>
<keyword evidence="2" id="KW-1185">Reference proteome</keyword>
<evidence type="ECO:0000313" key="2">
    <source>
        <dbReference type="Proteomes" id="UP000828390"/>
    </source>
</evidence>
<dbReference type="EMBL" id="JAIWYP010000003">
    <property type="protein sequence ID" value="KAH3846519.1"/>
    <property type="molecule type" value="Genomic_DNA"/>
</dbReference>
<evidence type="ECO:0000313" key="1">
    <source>
        <dbReference type="EMBL" id="KAH3846519.1"/>
    </source>
</evidence>
<protein>
    <submittedName>
        <fullName evidence="1">Uncharacterized protein</fullName>
    </submittedName>
</protein>
<accession>A0A9D4KVL8</accession>
<comment type="caution">
    <text evidence="1">The sequence shown here is derived from an EMBL/GenBank/DDBJ whole genome shotgun (WGS) entry which is preliminary data.</text>
</comment>
<proteinExistence type="predicted"/>
<organism evidence="1 2">
    <name type="scientific">Dreissena polymorpha</name>
    <name type="common">Zebra mussel</name>
    <name type="synonym">Mytilus polymorpha</name>
    <dbReference type="NCBI Taxonomy" id="45954"/>
    <lineage>
        <taxon>Eukaryota</taxon>
        <taxon>Metazoa</taxon>
        <taxon>Spiralia</taxon>
        <taxon>Lophotrochozoa</taxon>
        <taxon>Mollusca</taxon>
        <taxon>Bivalvia</taxon>
        <taxon>Autobranchia</taxon>
        <taxon>Heteroconchia</taxon>
        <taxon>Euheterodonta</taxon>
        <taxon>Imparidentia</taxon>
        <taxon>Neoheterodontei</taxon>
        <taxon>Myida</taxon>
        <taxon>Dreissenoidea</taxon>
        <taxon>Dreissenidae</taxon>
        <taxon>Dreissena</taxon>
    </lineage>
</organism>
<reference evidence="1" key="2">
    <citation type="submission" date="2020-11" db="EMBL/GenBank/DDBJ databases">
        <authorList>
            <person name="McCartney M.A."/>
            <person name="Auch B."/>
            <person name="Kono T."/>
            <person name="Mallez S."/>
            <person name="Becker A."/>
            <person name="Gohl D.M."/>
            <person name="Silverstein K.A.T."/>
            <person name="Koren S."/>
            <person name="Bechman K.B."/>
            <person name="Herman A."/>
            <person name="Abrahante J.E."/>
            <person name="Garbe J."/>
        </authorList>
    </citation>
    <scope>NUCLEOTIDE SEQUENCE</scope>
    <source>
        <strain evidence="1">Duluth1</strain>
        <tissue evidence="1">Whole animal</tissue>
    </source>
</reference>
<dbReference type="Proteomes" id="UP000828390">
    <property type="component" value="Unassembled WGS sequence"/>
</dbReference>